<reference evidence="1 2" key="1">
    <citation type="submission" date="2018-11" db="EMBL/GenBank/DDBJ databases">
        <title>Genomic Encyclopedia of Type Strains, Phase IV (KMG-IV): sequencing the most valuable type-strain genomes for metagenomic binning, comparative biology and taxonomic classification.</title>
        <authorList>
            <person name="Goeker M."/>
        </authorList>
    </citation>
    <scope>NUCLEOTIDE SEQUENCE [LARGE SCALE GENOMIC DNA]</scope>
    <source>
        <strain evidence="1 2">DSM 100316</strain>
    </source>
</reference>
<accession>A0A3N2DYM6</accession>
<dbReference type="SUPFAM" id="SSF55486">
    <property type="entry name" value="Metalloproteases ('zincins'), catalytic domain"/>
    <property type="match status" value="1"/>
</dbReference>
<dbReference type="AlphaFoldDB" id="A0A3N2DYM6"/>
<gene>
    <name evidence="1" type="ORF">EDC56_0125</name>
</gene>
<keyword evidence="2" id="KW-1185">Reference proteome</keyword>
<evidence type="ECO:0000313" key="1">
    <source>
        <dbReference type="EMBL" id="ROS04619.1"/>
    </source>
</evidence>
<name>A0A3N2DYM6_9GAMM</name>
<dbReference type="EMBL" id="RKHR01000003">
    <property type="protein sequence ID" value="ROS04619.1"/>
    <property type="molecule type" value="Genomic_DNA"/>
</dbReference>
<comment type="caution">
    <text evidence="1">The sequence shown here is derived from an EMBL/GenBank/DDBJ whole genome shotgun (WGS) entry which is preliminary data.</text>
</comment>
<evidence type="ECO:0000313" key="2">
    <source>
        <dbReference type="Proteomes" id="UP000275394"/>
    </source>
</evidence>
<protein>
    <submittedName>
        <fullName evidence="1">Uncharacterized protein</fullName>
    </submittedName>
</protein>
<dbReference type="Proteomes" id="UP000275394">
    <property type="component" value="Unassembled WGS sequence"/>
</dbReference>
<proteinExistence type="predicted"/>
<dbReference type="RefSeq" id="WP_148059266.1">
    <property type="nucleotide sequence ID" value="NZ_RKHR01000003.1"/>
</dbReference>
<organism evidence="1 2">
    <name type="scientific">Sinobacterium caligoides</name>
    <dbReference type="NCBI Taxonomy" id="933926"/>
    <lineage>
        <taxon>Bacteria</taxon>
        <taxon>Pseudomonadati</taxon>
        <taxon>Pseudomonadota</taxon>
        <taxon>Gammaproteobacteria</taxon>
        <taxon>Cellvibrionales</taxon>
        <taxon>Spongiibacteraceae</taxon>
        <taxon>Sinobacterium</taxon>
    </lineage>
</organism>
<sequence>MSIIFCSGDSVGGPSRLQINNVMGLSRRRATGIAGKVAMRQYLYQVQCWADSNSPTAKRLLNIAHDSDENIYLVGMKHGGYTCFDDGEGTPAYGGGTVGQHGGSIIYINVDIVAQVNPGGATTHAGFQNMHPYIAFFHELGHAIQKIEQPELWVNGGRGLAAAFLGDINNAARSFAQRAHGRTFGQARAEYSATGHTRQPWSVRIEYDNVYRHERPICQEAGMPMRDLYGDIREV</sequence>